<dbReference type="Gene3D" id="1.20.1070.10">
    <property type="entry name" value="Rhodopsin 7-helix transmembrane proteins"/>
    <property type="match status" value="2"/>
</dbReference>
<dbReference type="PROSITE" id="PS50261">
    <property type="entry name" value="G_PROTEIN_RECEP_F2_4"/>
    <property type="match status" value="1"/>
</dbReference>
<comment type="caution">
    <text evidence="12">The sequence shown here is derived from an EMBL/GenBank/DDBJ whole genome shotgun (WGS) entry which is preliminary data.</text>
</comment>
<dbReference type="EMBL" id="MUZQ01000060">
    <property type="protein sequence ID" value="OWK60436.1"/>
    <property type="molecule type" value="Genomic_DNA"/>
</dbReference>
<protein>
    <submittedName>
        <fullName evidence="12">Secretin receptor</fullName>
    </submittedName>
</protein>
<keyword evidence="5 9" id="KW-0472">Membrane</keyword>
<feature type="transmembrane region" description="Helical" evidence="9">
    <location>
        <begin position="113"/>
        <end position="135"/>
    </location>
</feature>
<keyword evidence="4" id="KW-0297">G-protein coupled receptor</keyword>
<evidence type="ECO:0000256" key="5">
    <source>
        <dbReference type="ARBA" id="ARBA00023136"/>
    </source>
</evidence>
<feature type="domain" description="G-protein coupled receptors family 2 profile 2" evidence="11">
    <location>
        <begin position="110"/>
        <end position="337"/>
    </location>
</feature>
<keyword evidence="13" id="KW-1185">Reference proteome</keyword>
<dbReference type="InterPro" id="IPR017981">
    <property type="entry name" value="GPCR_2-like_7TM"/>
</dbReference>
<dbReference type="PRINTS" id="PR00249">
    <property type="entry name" value="GPCRSECRETIN"/>
</dbReference>
<dbReference type="GO" id="GO:0007166">
    <property type="term" value="P:cell surface receptor signaling pathway"/>
    <property type="evidence" value="ECO:0007669"/>
    <property type="project" value="InterPro"/>
</dbReference>
<organism evidence="12 13">
    <name type="scientific">Lonchura striata</name>
    <name type="common">white-rumped munia</name>
    <dbReference type="NCBI Taxonomy" id="40157"/>
    <lineage>
        <taxon>Eukaryota</taxon>
        <taxon>Metazoa</taxon>
        <taxon>Chordata</taxon>
        <taxon>Craniata</taxon>
        <taxon>Vertebrata</taxon>
        <taxon>Euteleostomi</taxon>
        <taxon>Archelosauria</taxon>
        <taxon>Archosauria</taxon>
        <taxon>Dinosauria</taxon>
        <taxon>Saurischia</taxon>
        <taxon>Theropoda</taxon>
        <taxon>Coelurosauria</taxon>
        <taxon>Aves</taxon>
        <taxon>Neognathae</taxon>
        <taxon>Neoaves</taxon>
        <taxon>Telluraves</taxon>
        <taxon>Australaves</taxon>
        <taxon>Passeriformes</taxon>
        <taxon>Passeroidea</taxon>
        <taxon>Estrildidae</taxon>
        <taxon>Estrildinae</taxon>
        <taxon>Lonchura</taxon>
    </lineage>
</organism>
<keyword evidence="2 9" id="KW-0812">Transmembrane</keyword>
<evidence type="ECO:0000259" key="11">
    <source>
        <dbReference type="PROSITE" id="PS50261"/>
    </source>
</evidence>
<keyword evidence="6 12" id="KW-0675">Receptor</keyword>
<evidence type="ECO:0000256" key="1">
    <source>
        <dbReference type="ARBA" id="ARBA00004141"/>
    </source>
</evidence>
<dbReference type="GO" id="GO:0005886">
    <property type="term" value="C:plasma membrane"/>
    <property type="evidence" value="ECO:0007669"/>
    <property type="project" value="TreeGrafter"/>
</dbReference>
<keyword evidence="8" id="KW-0807">Transducer</keyword>
<proteinExistence type="predicted"/>
<dbReference type="SUPFAM" id="SSF111418">
    <property type="entry name" value="Hormone receptor domain"/>
    <property type="match status" value="1"/>
</dbReference>
<comment type="subcellular location">
    <subcellularLocation>
        <location evidence="1">Membrane</location>
        <topology evidence="1">Multi-pass membrane protein</topology>
    </subcellularLocation>
</comment>
<evidence type="ECO:0000313" key="13">
    <source>
        <dbReference type="Proteomes" id="UP000197619"/>
    </source>
</evidence>
<dbReference type="Pfam" id="PF00002">
    <property type="entry name" value="7tm_2"/>
    <property type="match status" value="2"/>
</dbReference>
<keyword evidence="10" id="KW-0732">Signal</keyword>
<dbReference type="GO" id="GO:0008528">
    <property type="term" value="F:G protein-coupled peptide receptor activity"/>
    <property type="evidence" value="ECO:0007669"/>
    <property type="project" value="TreeGrafter"/>
</dbReference>
<name>A0A218V396_9PASE</name>
<dbReference type="GO" id="GO:0007188">
    <property type="term" value="P:adenylate cyclase-modulating G protein-coupled receptor signaling pathway"/>
    <property type="evidence" value="ECO:0007669"/>
    <property type="project" value="TreeGrafter"/>
</dbReference>
<dbReference type="AlphaFoldDB" id="A0A218V396"/>
<keyword evidence="7" id="KW-0325">Glycoprotein</keyword>
<evidence type="ECO:0000256" key="8">
    <source>
        <dbReference type="ARBA" id="ARBA00023224"/>
    </source>
</evidence>
<evidence type="ECO:0000313" key="12">
    <source>
        <dbReference type="EMBL" id="OWK60436.1"/>
    </source>
</evidence>
<dbReference type="InterPro" id="IPR000832">
    <property type="entry name" value="GPCR_2_secretin-like"/>
</dbReference>
<dbReference type="PANTHER" id="PTHR45620:SF13">
    <property type="entry name" value="SECRETIN RECEPTOR"/>
    <property type="match status" value="1"/>
</dbReference>
<gene>
    <name evidence="12" type="primary">SCTR</name>
    <name evidence="12" type="ORF">RLOC_00006150</name>
</gene>
<dbReference type="PROSITE" id="PS00650">
    <property type="entry name" value="G_PROTEIN_RECEP_F2_2"/>
    <property type="match status" value="1"/>
</dbReference>
<evidence type="ECO:0000256" key="9">
    <source>
        <dbReference type="SAM" id="Phobius"/>
    </source>
</evidence>
<evidence type="ECO:0000256" key="2">
    <source>
        <dbReference type="ARBA" id="ARBA00022692"/>
    </source>
</evidence>
<feature type="transmembrane region" description="Helical" evidence="9">
    <location>
        <begin position="285"/>
        <end position="303"/>
    </location>
</feature>
<accession>A0A218V396</accession>
<evidence type="ECO:0000256" key="7">
    <source>
        <dbReference type="ARBA" id="ARBA00023180"/>
    </source>
</evidence>
<feature type="transmembrane region" description="Helical" evidence="9">
    <location>
        <begin position="315"/>
        <end position="336"/>
    </location>
</feature>
<evidence type="ECO:0000256" key="3">
    <source>
        <dbReference type="ARBA" id="ARBA00022989"/>
    </source>
</evidence>
<dbReference type="InterPro" id="IPR036445">
    <property type="entry name" value="GPCR_2_extracell_dom_sf"/>
</dbReference>
<evidence type="ECO:0000256" key="6">
    <source>
        <dbReference type="ARBA" id="ARBA00023170"/>
    </source>
</evidence>
<evidence type="ECO:0000256" key="10">
    <source>
        <dbReference type="SAM" id="SignalP"/>
    </source>
</evidence>
<feature type="signal peptide" evidence="10">
    <location>
        <begin position="1"/>
        <end position="17"/>
    </location>
</feature>
<dbReference type="GO" id="GO:0017046">
    <property type="term" value="F:peptide hormone binding"/>
    <property type="evidence" value="ECO:0007669"/>
    <property type="project" value="TreeGrafter"/>
</dbReference>
<dbReference type="InterPro" id="IPR050332">
    <property type="entry name" value="GPCR_2"/>
</dbReference>
<sequence>MWTIWVIFWISTVPIKAIPPVCDLLSVLKREEEKCVETLSLEARNRTTENDLLLSSVETSGINDKNGTGFVYRNCTSEGWSEPYPRPDIACGYNVNDTTNEARRSYFMTLKTMYTVGYCTSLVTLMVALVVLASFRRLHCTRNYIHMHLFTSFILRASSNFIKDAVLFSSEDTNYCGAYTVILCSPACSTPQSLSRILAGFSVQGRKSPSQIHVHHEGLWEKRGMLCPFSENTLNIADLHCSVRLDSKINFILFVNILRILMRKLTSPEKRSSDFNQYKRLAKSTLLLIPLFGVHYIIFAFFPEDASSGTMEIQLFFELALGSFQGFVVAVLYCFLNGEVSFIYLPSVLKFLLDLASVGPAGSSEKMEAVAFKQALATASQHLSE</sequence>
<dbReference type="GO" id="GO:0015055">
    <property type="term" value="F:secretin receptor activity"/>
    <property type="evidence" value="ECO:0007669"/>
    <property type="project" value="TreeGrafter"/>
</dbReference>
<dbReference type="Proteomes" id="UP000197619">
    <property type="component" value="Unassembled WGS sequence"/>
</dbReference>
<reference evidence="12 13" key="1">
    <citation type="submission" date="2017-05" db="EMBL/GenBank/DDBJ databases">
        <title>Genome of assembly of the Bengalese finch, Lonchura striata domestica.</title>
        <authorList>
            <person name="Colquitt B.M."/>
            <person name="Brainard M.S."/>
        </authorList>
    </citation>
    <scope>NUCLEOTIDE SEQUENCE [LARGE SCALE GENOMIC DNA]</scope>
    <source>
        <strain evidence="12">White83orange57</strain>
    </source>
</reference>
<keyword evidence="3 9" id="KW-1133">Transmembrane helix</keyword>
<feature type="chain" id="PRO_5012532974" evidence="10">
    <location>
        <begin position="18"/>
        <end position="385"/>
    </location>
</feature>
<dbReference type="PANTHER" id="PTHR45620">
    <property type="entry name" value="PDF RECEPTOR-LIKE PROTEIN-RELATED"/>
    <property type="match status" value="1"/>
</dbReference>
<evidence type="ECO:0000256" key="4">
    <source>
        <dbReference type="ARBA" id="ARBA00023040"/>
    </source>
</evidence>
<dbReference type="InterPro" id="IPR017983">
    <property type="entry name" value="GPCR_2_secretin-like_CS"/>
</dbReference>